<name>A0ACB0F5Z7_RANTA</name>
<proteinExistence type="predicted"/>
<dbReference type="Proteomes" id="UP001162501">
    <property type="component" value="Chromosome 32"/>
</dbReference>
<gene>
    <name evidence="1" type="ORF">MRATA1EN3_LOCUS19475</name>
</gene>
<protein>
    <submittedName>
        <fullName evidence="1">Uncharacterized protein</fullName>
    </submittedName>
</protein>
<accession>A0ACB0F5Z7</accession>
<evidence type="ECO:0000313" key="2">
    <source>
        <dbReference type="Proteomes" id="UP001162501"/>
    </source>
</evidence>
<sequence>MPSLATDGVLLRSSRMHSSFAGDSTVFLRAIVETEAPGGEGLPWGLRARPERLPVPFWPTEGQPFTPGRAGIRSGRCGCRRRAGRAGVAQRDWCSKVARRESVVTSLVCSCGAERLLLVILSGSRDGLCLPDSQLLSSGFRPGTPSSDRGPSQGCELIGGIFLKIEQALARWLEREARRALNERLRSRLRTGDVQQKPVQLRARREGPRGRLGRLARQLAVGFAWPAGRFGLRGSDNRVFKQEGYMWSALEDDCCKCGARVRRGRREAEDDPKGHGRVREAAAGCPNSLIKELHHFRILGEEQYNRYQHYGAEECVLQLGGVLCPSPGCGAGLLPEPGQRKVTCEPGHGLGCGFVFCRDCKEPYHEGDCGAVIEASGAVSQAYKVDEKAAEQARWEEASKETIKKTTKPCPRCHVPVEKNGGCMHMKCPQPQCQLQWCWNCGCEWNRACMGDHWFDM</sequence>
<organism evidence="1 2">
    <name type="scientific">Rangifer tarandus platyrhynchus</name>
    <name type="common">Svalbard reindeer</name>
    <dbReference type="NCBI Taxonomy" id="3082113"/>
    <lineage>
        <taxon>Eukaryota</taxon>
        <taxon>Metazoa</taxon>
        <taxon>Chordata</taxon>
        <taxon>Craniata</taxon>
        <taxon>Vertebrata</taxon>
        <taxon>Euteleostomi</taxon>
        <taxon>Mammalia</taxon>
        <taxon>Eutheria</taxon>
        <taxon>Laurasiatheria</taxon>
        <taxon>Artiodactyla</taxon>
        <taxon>Ruminantia</taxon>
        <taxon>Pecora</taxon>
        <taxon>Cervidae</taxon>
        <taxon>Odocoileinae</taxon>
        <taxon>Rangifer</taxon>
    </lineage>
</organism>
<evidence type="ECO:0000313" key="1">
    <source>
        <dbReference type="EMBL" id="CAI9708262.1"/>
    </source>
</evidence>
<dbReference type="EMBL" id="OX596116">
    <property type="protein sequence ID" value="CAI9708262.1"/>
    <property type="molecule type" value="Genomic_DNA"/>
</dbReference>
<reference evidence="1" key="1">
    <citation type="submission" date="2023-05" db="EMBL/GenBank/DDBJ databases">
        <authorList>
            <consortium name="ELIXIR-Norway"/>
        </authorList>
    </citation>
    <scope>NUCLEOTIDE SEQUENCE</scope>
</reference>